<name>M3TEJ9_GORML</name>
<dbReference type="Proteomes" id="UP000035009">
    <property type="component" value="Unassembled WGS sequence"/>
</dbReference>
<dbReference type="STRING" id="410332.SAMN04488550_1862"/>
<sequence>MFREVEGVVTAEWSKEVRIGSRVVVDAPPPMAEECALGYLLAGAFGTGAQLMGPSLVSGLMNALMPG</sequence>
<dbReference type="AlphaFoldDB" id="M3TEJ9"/>
<keyword evidence="2" id="KW-1185">Reference proteome</keyword>
<reference evidence="1 2" key="1">
    <citation type="submission" date="2013-02" db="EMBL/GenBank/DDBJ databases">
        <title>Whole genome shotgun sequence of Gordonia malaquae NBRC 108250.</title>
        <authorList>
            <person name="Yoshida I."/>
            <person name="Hosoyama A."/>
            <person name="Tsuchikane K."/>
            <person name="Ando Y."/>
            <person name="Baba S."/>
            <person name="Ohji S."/>
            <person name="Hamada M."/>
            <person name="Tamura T."/>
            <person name="Yamazoe A."/>
            <person name="Yamazaki S."/>
            <person name="Fujita N."/>
        </authorList>
    </citation>
    <scope>NUCLEOTIDE SEQUENCE [LARGE SCALE GENOMIC DNA]</scope>
    <source>
        <strain evidence="1 2">NBRC 108250</strain>
    </source>
</reference>
<organism evidence="1 2">
    <name type="scientific">Gordonia malaquae NBRC 108250</name>
    <dbReference type="NCBI Taxonomy" id="1223542"/>
    <lineage>
        <taxon>Bacteria</taxon>
        <taxon>Bacillati</taxon>
        <taxon>Actinomycetota</taxon>
        <taxon>Actinomycetes</taxon>
        <taxon>Mycobacteriales</taxon>
        <taxon>Gordoniaceae</taxon>
        <taxon>Gordonia</taxon>
    </lineage>
</organism>
<evidence type="ECO:0000313" key="2">
    <source>
        <dbReference type="Proteomes" id="UP000035009"/>
    </source>
</evidence>
<proteinExistence type="predicted"/>
<comment type="caution">
    <text evidence="1">The sequence shown here is derived from an EMBL/GenBank/DDBJ whole genome shotgun (WGS) entry which is preliminary data.</text>
</comment>
<protein>
    <submittedName>
        <fullName evidence="1">Uncharacterized protein</fullName>
    </submittedName>
</protein>
<dbReference type="EMBL" id="BAOP01000012">
    <property type="protein sequence ID" value="GAC79826.1"/>
    <property type="molecule type" value="Genomic_DNA"/>
</dbReference>
<gene>
    <name evidence="1" type="ORF">GM1_012_00990</name>
</gene>
<accession>M3TEJ9</accession>
<evidence type="ECO:0000313" key="1">
    <source>
        <dbReference type="EMBL" id="GAC79826.1"/>
    </source>
</evidence>